<comment type="caution">
    <text evidence="2">The sequence shown here is derived from an EMBL/GenBank/DDBJ whole genome shotgun (WGS) entry which is preliminary data.</text>
</comment>
<evidence type="ECO:0000256" key="1">
    <source>
        <dbReference type="SAM" id="MobiDB-lite"/>
    </source>
</evidence>
<name>A0ABD1WKN7_9LAMI</name>
<reference evidence="3" key="1">
    <citation type="submission" date="2024-07" db="EMBL/GenBank/DDBJ databases">
        <title>Two chromosome-level genome assemblies of Korean endemic species Abeliophyllum distichum and Forsythia ovata (Oleaceae).</title>
        <authorList>
            <person name="Jang H."/>
        </authorList>
    </citation>
    <scope>NUCLEOTIDE SEQUENCE [LARGE SCALE GENOMIC DNA]</scope>
</reference>
<protein>
    <submittedName>
        <fullName evidence="2">Uncharacterized protein</fullName>
    </submittedName>
</protein>
<accession>A0ABD1WKN7</accession>
<feature type="compositionally biased region" description="Polar residues" evidence="1">
    <location>
        <begin position="138"/>
        <end position="155"/>
    </location>
</feature>
<proteinExistence type="predicted"/>
<dbReference type="EMBL" id="JBFOLJ010000003">
    <property type="protein sequence ID" value="KAL2550257.1"/>
    <property type="molecule type" value="Genomic_DNA"/>
</dbReference>
<dbReference type="AlphaFoldDB" id="A0ABD1WKN7"/>
<feature type="region of interest" description="Disordered" evidence="1">
    <location>
        <begin position="138"/>
        <end position="161"/>
    </location>
</feature>
<gene>
    <name evidence="2" type="ORF">Fot_11787</name>
</gene>
<keyword evidence="3" id="KW-1185">Reference proteome</keyword>
<evidence type="ECO:0000313" key="3">
    <source>
        <dbReference type="Proteomes" id="UP001604277"/>
    </source>
</evidence>
<organism evidence="2 3">
    <name type="scientific">Forsythia ovata</name>
    <dbReference type="NCBI Taxonomy" id="205694"/>
    <lineage>
        <taxon>Eukaryota</taxon>
        <taxon>Viridiplantae</taxon>
        <taxon>Streptophyta</taxon>
        <taxon>Embryophyta</taxon>
        <taxon>Tracheophyta</taxon>
        <taxon>Spermatophyta</taxon>
        <taxon>Magnoliopsida</taxon>
        <taxon>eudicotyledons</taxon>
        <taxon>Gunneridae</taxon>
        <taxon>Pentapetalae</taxon>
        <taxon>asterids</taxon>
        <taxon>lamiids</taxon>
        <taxon>Lamiales</taxon>
        <taxon>Oleaceae</taxon>
        <taxon>Forsythieae</taxon>
        <taxon>Forsythia</taxon>
    </lineage>
</organism>
<sequence length="161" mass="18042">MAKPRVATSSFHNDASDHRESINSRSIFQASVLVQNDASKHREAINSLTSSQASVSIRHDTSEHREAINFRIIFQASAFARRDTSENKKATLQTHIWSDTFAVSEAERRLVRVFLPLDRTSVGPIKIGPKRYHLEFQEGSSGVSITPTQKTTSSLNKHKNP</sequence>
<dbReference type="Proteomes" id="UP001604277">
    <property type="component" value="Unassembled WGS sequence"/>
</dbReference>
<evidence type="ECO:0000313" key="2">
    <source>
        <dbReference type="EMBL" id="KAL2550257.1"/>
    </source>
</evidence>